<feature type="domain" description="NusB/RsmB/TIM44" evidence="7">
    <location>
        <begin position="5"/>
        <end position="130"/>
    </location>
</feature>
<dbReference type="PANTHER" id="PTHR11078:SF3">
    <property type="entry name" value="ANTITERMINATION NUSB DOMAIN-CONTAINING PROTEIN"/>
    <property type="match status" value="1"/>
</dbReference>
<dbReference type="HOGENOM" id="CLU_087843_3_3_7"/>
<dbReference type="PANTHER" id="PTHR11078">
    <property type="entry name" value="N UTILIZATION SUBSTANCE PROTEIN B-RELATED"/>
    <property type="match status" value="1"/>
</dbReference>
<accession>I3XYT8</accession>
<dbReference type="PATRIC" id="fig|760154.4.peg.1829"/>
<evidence type="ECO:0000256" key="6">
    <source>
        <dbReference type="HAMAP-Rule" id="MF_00073"/>
    </source>
</evidence>
<keyword evidence="3 6" id="KW-0694">RNA-binding</keyword>
<comment type="function">
    <text evidence="6">Involved in transcription antitermination. Required for transcription of ribosomal RNA (rRNA) genes. Binds specifically to the boxA antiterminator sequence of the ribosomal RNA (rrn) operons.</text>
</comment>
<dbReference type="GO" id="GO:0006353">
    <property type="term" value="P:DNA-templated transcription termination"/>
    <property type="evidence" value="ECO:0007669"/>
    <property type="project" value="UniProtKB-UniRule"/>
</dbReference>
<keyword evidence="9" id="KW-1185">Reference proteome</keyword>
<dbReference type="Proteomes" id="UP000006176">
    <property type="component" value="Chromosome"/>
</dbReference>
<dbReference type="STRING" id="760154.Sulba_1832"/>
<dbReference type="GO" id="GO:0003723">
    <property type="term" value="F:RNA binding"/>
    <property type="evidence" value="ECO:0007669"/>
    <property type="project" value="UniProtKB-UniRule"/>
</dbReference>
<keyword evidence="5 6" id="KW-0804">Transcription</keyword>
<dbReference type="HAMAP" id="MF_00073">
    <property type="entry name" value="NusB"/>
    <property type="match status" value="1"/>
</dbReference>
<dbReference type="AlphaFoldDB" id="I3XYT8"/>
<organism evidence="8 9">
    <name type="scientific">Sulfurospirillum barnesii (strain ATCC 700032 / DSM 10660 / SES-3)</name>
    <dbReference type="NCBI Taxonomy" id="760154"/>
    <lineage>
        <taxon>Bacteria</taxon>
        <taxon>Pseudomonadati</taxon>
        <taxon>Campylobacterota</taxon>
        <taxon>Epsilonproteobacteria</taxon>
        <taxon>Campylobacterales</taxon>
        <taxon>Sulfurospirillaceae</taxon>
        <taxon>Sulfurospirillum</taxon>
    </lineage>
</organism>
<dbReference type="SUPFAM" id="SSF48013">
    <property type="entry name" value="NusB-like"/>
    <property type="match status" value="1"/>
</dbReference>
<keyword evidence="4 6" id="KW-0805">Transcription regulation</keyword>
<evidence type="ECO:0000256" key="2">
    <source>
        <dbReference type="ARBA" id="ARBA00022814"/>
    </source>
</evidence>
<sequence length="135" mass="15177">MATRHQARESIITLLYAEDIGNSGIDKFIDELFEEKKIRNQQKEFALGLYQGVKAHLGTIDEAINGHLKEWNLSEIGMLERAILRLGAYEVLYSELDNAVVINEAIELSKKLCNETSPKFINGVLDAISKEGEVK</sequence>
<dbReference type="KEGG" id="sba:Sulba_1832"/>
<dbReference type="eggNOG" id="COG0781">
    <property type="taxonomic scope" value="Bacteria"/>
</dbReference>
<evidence type="ECO:0000313" key="8">
    <source>
        <dbReference type="EMBL" id="AFL69112.1"/>
    </source>
</evidence>
<evidence type="ECO:0000256" key="1">
    <source>
        <dbReference type="ARBA" id="ARBA00005952"/>
    </source>
</evidence>
<dbReference type="RefSeq" id="WP_014769988.1">
    <property type="nucleotide sequence ID" value="NC_018002.1"/>
</dbReference>
<dbReference type="GO" id="GO:0031564">
    <property type="term" value="P:transcription antitermination"/>
    <property type="evidence" value="ECO:0007669"/>
    <property type="project" value="UniProtKB-KW"/>
</dbReference>
<dbReference type="NCBIfam" id="TIGR01951">
    <property type="entry name" value="nusB"/>
    <property type="match status" value="1"/>
</dbReference>
<dbReference type="InterPro" id="IPR006027">
    <property type="entry name" value="NusB_RsmB_TIM44"/>
</dbReference>
<dbReference type="OrthoDB" id="9797817at2"/>
<name>I3XYT8_SULBS</name>
<dbReference type="GO" id="GO:0005829">
    <property type="term" value="C:cytosol"/>
    <property type="evidence" value="ECO:0007669"/>
    <property type="project" value="TreeGrafter"/>
</dbReference>
<proteinExistence type="inferred from homology"/>
<evidence type="ECO:0000256" key="3">
    <source>
        <dbReference type="ARBA" id="ARBA00022884"/>
    </source>
</evidence>
<dbReference type="InterPro" id="IPR011605">
    <property type="entry name" value="NusB_fam"/>
</dbReference>
<comment type="similarity">
    <text evidence="1 6">Belongs to the NusB family.</text>
</comment>
<dbReference type="Gene3D" id="1.10.940.10">
    <property type="entry name" value="NusB-like"/>
    <property type="match status" value="1"/>
</dbReference>
<reference evidence="8 9" key="1">
    <citation type="submission" date="2012-06" db="EMBL/GenBank/DDBJ databases">
        <title>Complete sequence of Sulfurospirillum barnesii SES-3.</title>
        <authorList>
            <consortium name="US DOE Joint Genome Institute"/>
            <person name="Lucas S."/>
            <person name="Han J."/>
            <person name="Lapidus A."/>
            <person name="Cheng J.-F."/>
            <person name="Goodwin L."/>
            <person name="Pitluck S."/>
            <person name="Peters L."/>
            <person name="Ovchinnikova G."/>
            <person name="Lu M."/>
            <person name="Detter J.C."/>
            <person name="Han C."/>
            <person name="Tapia R."/>
            <person name="Land M."/>
            <person name="Hauser L."/>
            <person name="Kyrpides N."/>
            <person name="Ivanova N."/>
            <person name="Pagani I."/>
            <person name="Stolz J."/>
            <person name="Arkin A."/>
            <person name="Dehal P."/>
            <person name="Oremland R."/>
            <person name="Saltikov C."/>
            <person name="Basu P."/>
            <person name="Hollibaugh J."/>
            <person name="Newman D."/>
            <person name="Stolyar S."/>
            <person name="Hazen T."/>
            <person name="Woyke T."/>
        </authorList>
    </citation>
    <scope>NUCLEOTIDE SEQUENCE [LARGE SCALE GENOMIC DNA]</scope>
    <source>
        <strain evidence="9">ATCC 700032 / DSM 10660 / SES-3</strain>
    </source>
</reference>
<evidence type="ECO:0000256" key="5">
    <source>
        <dbReference type="ARBA" id="ARBA00023163"/>
    </source>
</evidence>
<gene>
    <name evidence="6" type="primary">nusB</name>
    <name evidence="8" type="ordered locus">Sulba_1832</name>
</gene>
<evidence type="ECO:0000313" key="9">
    <source>
        <dbReference type="Proteomes" id="UP000006176"/>
    </source>
</evidence>
<dbReference type="Pfam" id="PF01029">
    <property type="entry name" value="NusB"/>
    <property type="match status" value="1"/>
</dbReference>
<evidence type="ECO:0000256" key="4">
    <source>
        <dbReference type="ARBA" id="ARBA00023015"/>
    </source>
</evidence>
<keyword evidence="2 6" id="KW-0889">Transcription antitermination</keyword>
<dbReference type="InterPro" id="IPR035926">
    <property type="entry name" value="NusB-like_sf"/>
</dbReference>
<evidence type="ECO:0000259" key="7">
    <source>
        <dbReference type="Pfam" id="PF01029"/>
    </source>
</evidence>
<protein>
    <recommendedName>
        <fullName evidence="6">Transcription antitermination protein NusB</fullName>
    </recommendedName>
    <alternativeName>
        <fullName evidence="6">Antitermination factor NusB</fullName>
    </alternativeName>
</protein>
<dbReference type="EMBL" id="CP003333">
    <property type="protein sequence ID" value="AFL69112.1"/>
    <property type="molecule type" value="Genomic_DNA"/>
</dbReference>